<feature type="region of interest" description="Disordered" evidence="1">
    <location>
        <begin position="45"/>
        <end position="66"/>
    </location>
</feature>
<evidence type="ECO:0000313" key="2">
    <source>
        <dbReference type="EMBL" id="VDO31028.1"/>
    </source>
</evidence>
<evidence type="ECO:0000313" key="3">
    <source>
        <dbReference type="Proteomes" id="UP000267606"/>
    </source>
</evidence>
<reference evidence="2 3" key="2">
    <citation type="submission" date="2018-11" db="EMBL/GenBank/DDBJ databases">
        <authorList>
            <consortium name="Pathogen Informatics"/>
        </authorList>
    </citation>
    <scope>NUCLEOTIDE SEQUENCE [LARGE SCALE GENOMIC DNA]</scope>
</reference>
<dbReference type="Proteomes" id="UP000267606">
    <property type="component" value="Unassembled WGS sequence"/>
</dbReference>
<gene>
    <name evidence="2" type="ORF">OFLC_LOCUS1858</name>
</gene>
<dbReference type="AlphaFoldDB" id="A0A183H2Z9"/>
<protein>
    <submittedName>
        <fullName evidence="2 4">Uncharacterized protein</fullName>
    </submittedName>
</protein>
<dbReference type="WBParaSite" id="OFLC_0000185801-mRNA-1">
    <property type="protein sequence ID" value="OFLC_0000185801-mRNA-1"/>
    <property type="gene ID" value="OFLC_0000185801"/>
</dbReference>
<proteinExistence type="predicted"/>
<evidence type="ECO:0000256" key="1">
    <source>
        <dbReference type="SAM" id="MobiDB-lite"/>
    </source>
</evidence>
<dbReference type="EMBL" id="UZAJ01000966">
    <property type="protein sequence ID" value="VDO31028.1"/>
    <property type="molecule type" value="Genomic_DNA"/>
</dbReference>
<reference evidence="4" key="1">
    <citation type="submission" date="2016-06" db="UniProtKB">
        <authorList>
            <consortium name="WormBaseParasite"/>
        </authorList>
    </citation>
    <scope>IDENTIFICATION</scope>
</reference>
<keyword evidence="3" id="KW-1185">Reference proteome</keyword>
<organism evidence="4">
    <name type="scientific">Onchocerca flexuosa</name>
    <dbReference type="NCBI Taxonomy" id="387005"/>
    <lineage>
        <taxon>Eukaryota</taxon>
        <taxon>Metazoa</taxon>
        <taxon>Ecdysozoa</taxon>
        <taxon>Nematoda</taxon>
        <taxon>Chromadorea</taxon>
        <taxon>Rhabditida</taxon>
        <taxon>Spirurina</taxon>
        <taxon>Spiruromorpha</taxon>
        <taxon>Filarioidea</taxon>
        <taxon>Onchocercidae</taxon>
        <taxon>Onchocerca</taxon>
    </lineage>
</organism>
<evidence type="ECO:0000313" key="4">
    <source>
        <dbReference type="WBParaSite" id="OFLC_0000185801-mRNA-1"/>
    </source>
</evidence>
<name>A0A183H2Z9_9BILA</name>
<sequence length="66" mass="7368">MECTNLREELMGGMHVDSDVSHSGTHSRSVSRTHLPIILDVSDNQQTVKEVSPSKRPSMLDHNINI</sequence>
<accession>A0A183H2Z9</accession>